<accession>A0A9P4IL36</accession>
<dbReference type="InterPro" id="IPR029063">
    <property type="entry name" value="SAM-dependent_MTases_sf"/>
</dbReference>
<comment type="subcellular location">
    <subcellularLocation>
        <location evidence="2">Cytoplasm</location>
    </subcellularLocation>
</comment>
<evidence type="ECO:0000256" key="2">
    <source>
        <dbReference type="PIRNR" id="PIRNR038972"/>
    </source>
</evidence>
<comment type="similarity">
    <text evidence="2">Belongs to the class I-like SAM-binding methyltransferase superfamily. TRM5/TYW2 family.</text>
</comment>
<dbReference type="PANTHER" id="PTHR23245:SF25">
    <property type="entry name" value="TRNA WYBUTOSINE-SYNTHESIZING PROTEIN 2 HOMOLOG"/>
    <property type="match status" value="1"/>
</dbReference>
<keyword evidence="2" id="KW-0949">S-adenosyl-L-methionine</keyword>
<dbReference type="AlphaFoldDB" id="A0A9P4IL36"/>
<dbReference type="GO" id="GO:0031591">
    <property type="term" value="P:wybutosine biosynthetic process"/>
    <property type="evidence" value="ECO:0007669"/>
    <property type="project" value="InterPro"/>
</dbReference>
<dbReference type="PANTHER" id="PTHR23245">
    <property type="entry name" value="TRNA METHYLTRANSFERASE"/>
    <property type="match status" value="1"/>
</dbReference>
<comment type="caution">
    <text evidence="4">The sequence shown here is derived from an EMBL/GenBank/DDBJ whole genome shotgun (WGS) entry which is preliminary data.</text>
</comment>
<keyword evidence="2" id="KW-0808">Transferase</keyword>
<keyword evidence="5" id="KW-1185">Reference proteome</keyword>
<keyword evidence="2" id="KW-0963">Cytoplasm</keyword>
<evidence type="ECO:0000259" key="3">
    <source>
        <dbReference type="PROSITE" id="PS51684"/>
    </source>
</evidence>
<comment type="catalytic activity">
    <reaction evidence="1">
        <text>4-demethylwyosine(37) in tRNA(Phe) + S-adenosyl-L-methionine = 4-demethyl-7-[(3S)-3-amino-3-carboxypropyl]wyosine(37) in tRNA(Phe) + S-methyl-5'-thioadenosine + H(+)</text>
        <dbReference type="Rhea" id="RHEA:36355"/>
        <dbReference type="Rhea" id="RHEA-COMP:10164"/>
        <dbReference type="Rhea" id="RHEA-COMP:10378"/>
        <dbReference type="ChEBI" id="CHEBI:15378"/>
        <dbReference type="ChEBI" id="CHEBI:17509"/>
        <dbReference type="ChEBI" id="CHEBI:59789"/>
        <dbReference type="ChEBI" id="CHEBI:64315"/>
        <dbReference type="ChEBI" id="CHEBI:73550"/>
        <dbReference type="EC" id="2.5.1.114"/>
    </reaction>
</comment>
<comment type="function">
    <text evidence="2">S-adenosyl-L-methionine-dependent transferase that acts as a component of the wybutosine biosynthesis pathway. Wybutosine is a hyper modified guanosine with a tricyclic base found at the 3'-position adjacent to the anticodon of eukaryotic phenylalanine tRNA. Catalyzes the transfer of the alpha-amino-alpha-carboxypropyl (acp) group from S-adenosyl-L-methionine to the C-7 position of 4-demethylwyosine (imG-14) to produce wybutosine-86.</text>
</comment>
<dbReference type="InterPro" id="IPR026274">
    <property type="entry name" value="tRNA_wybutosine_synth_prot_2"/>
</dbReference>
<dbReference type="SUPFAM" id="SSF53335">
    <property type="entry name" value="S-adenosyl-L-methionine-dependent methyltransferases"/>
    <property type="match status" value="1"/>
</dbReference>
<name>A0A9P4IL36_9PEZI</name>
<dbReference type="EMBL" id="ML978122">
    <property type="protein sequence ID" value="KAF2103139.1"/>
    <property type="molecule type" value="Genomic_DNA"/>
</dbReference>
<gene>
    <name evidence="4" type="ORF">NA57DRAFT_33587</name>
</gene>
<dbReference type="GO" id="GO:0005737">
    <property type="term" value="C:cytoplasm"/>
    <property type="evidence" value="ECO:0007669"/>
    <property type="project" value="UniProtKB-SubCell"/>
</dbReference>
<dbReference type="Gene3D" id="3.40.50.150">
    <property type="entry name" value="Vaccinia Virus protein VP39"/>
    <property type="match status" value="1"/>
</dbReference>
<organism evidence="4 5">
    <name type="scientific">Rhizodiscina lignyota</name>
    <dbReference type="NCBI Taxonomy" id="1504668"/>
    <lineage>
        <taxon>Eukaryota</taxon>
        <taxon>Fungi</taxon>
        <taxon>Dikarya</taxon>
        <taxon>Ascomycota</taxon>
        <taxon>Pezizomycotina</taxon>
        <taxon>Dothideomycetes</taxon>
        <taxon>Pleosporomycetidae</taxon>
        <taxon>Aulographales</taxon>
        <taxon>Rhizodiscinaceae</taxon>
        <taxon>Rhizodiscina</taxon>
    </lineage>
</organism>
<dbReference type="PROSITE" id="PS51684">
    <property type="entry name" value="SAM_MT_TRM5_TYW2"/>
    <property type="match status" value="1"/>
</dbReference>
<dbReference type="GO" id="GO:0008175">
    <property type="term" value="F:tRNA methyltransferase activity"/>
    <property type="evidence" value="ECO:0007669"/>
    <property type="project" value="TreeGrafter"/>
</dbReference>
<dbReference type="PIRSF" id="PIRSF038972">
    <property type="entry name" value="Trm12"/>
    <property type="match status" value="1"/>
</dbReference>
<evidence type="ECO:0000313" key="4">
    <source>
        <dbReference type="EMBL" id="KAF2103139.1"/>
    </source>
</evidence>
<feature type="domain" description="SAM-dependent methyltransferase TRM5/TYW2-type" evidence="3">
    <location>
        <begin position="96"/>
        <end position="405"/>
    </location>
</feature>
<proteinExistence type="inferred from homology"/>
<dbReference type="InterPro" id="IPR030382">
    <property type="entry name" value="MeTrfase_TRM5/TYW2"/>
</dbReference>
<evidence type="ECO:0000313" key="5">
    <source>
        <dbReference type="Proteomes" id="UP000799772"/>
    </source>
</evidence>
<dbReference type="GO" id="GO:0102522">
    <property type="term" value="F:tRNA 4-demethylwyosine alpha-amino-alpha-carboxypropyltransferase activity"/>
    <property type="evidence" value="ECO:0007669"/>
    <property type="project" value="UniProtKB-EC"/>
</dbReference>
<sequence length="414" mass="45235">MTGGITISDVSSSAVEDAPKKKSAGILDRTVQNWLHMLPPDLVQSSTIQLDSLQRGWPNRHVIYQPMLLLSQGTFQTPEWQGLFNAAGGDQVQILFTTMAQALKVTHIAINEPIPAENLTAAGEEVNVLRSPSNLQPLFGDFGPVVASDDPSLSDFDAAFWVSAVQNGIKQVWAPRYTMFSRGNVTEKARILNLPPVTDAVRRGTDDGRGCSAVDLYAGIGYFAFSYVKAGVDKVLCWEINPWSVEGLKRGAESNGWEVRIFKEDDMADLDAIQAAVNDRSVRLLVFHVSNERALETFRGISGAVPPVRHINCGLLPTSRGSWETAVHLVQPEGGWIHLHENIAVADIHARAEEIVLDIQTMYEAGDASAAERDVPGKIELQHVERVKTYAPGVMHCVLDIYICSSKAVALDEG</sequence>
<evidence type="ECO:0000256" key="1">
    <source>
        <dbReference type="ARBA" id="ARBA00049400"/>
    </source>
</evidence>
<reference evidence="4" key="1">
    <citation type="journal article" date="2020" name="Stud. Mycol.">
        <title>101 Dothideomycetes genomes: a test case for predicting lifestyles and emergence of pathogens.</title>
        <authorList>
            <person name="Haridas S."/>
            <person name="Albert R."/>
            <person name="Binder M."/>
            <person name="Bloem J."/>
            <person name="Labutti K."/>
            <person name="Salamov A."/>
            <person name="Andreopoulos B."/>
            <person name="Baker S."/>
            <person name="Barry K."/>
            <person name="Bills G."/>
            <person name="Bluhm B."/>
            <person name="Cannon C."/>
            <person name="Castanera R."/>
            <person name="Culley D."/>
            <person name="Daum C."/>
            <person name="Ezra D."/>
            <person name="Gonzalez J."/>
            <person name="Henrissat B."/>
            <person name="Kuo A."/>
            <person name="Liang C."/>
            <person name="Lipzen A."/>
            <person name="Lutzoni F."/>
            <person name="Magnuson J."/>
            <person name="Mondo S."/>
            <person name="Nolan M."/>
            <person name="Ohm R."/>
            <person name="Pangilinan J."/>
            <person name="Park H.-J."/>
            <person name="Ramirez L."/>
            <person name="Alfaro M."/>
            <person name="Sun H."/>
            <person name="Tritt A."/>
            <person name="Yoshinaga Y."/>
            <person name="Zwiers L.-H."/>
            <person name="Turgeon B."/>
            <person name="Goodwin S."/>
            <person name="Spatafora J."/>
            <person name="Crous P."/>
            <person name="Grigoriev I."/>
        </authorList>
    </citation>
    <scope>NUCLEOTIDE SEQUENCE</scope>
    <source>
        <strain evidence="4">CBS 133067</strain>
    </source>
</reference>
<comment type="pathway">
    <text evidence="2">tRNA modification; wybutosine-tRNA(Phe) biosynthesis.</text>
</comment>
<keyword evidence="2" id="KW-0819">tRNA processing</keyword>
<dbReference type="OrthoDB" id="2387925at2759"/>
<dbReference type="GO" id="GO:0008757">
    <property type="term" value="F:S-adenosylmethionine-dependent methyltransferase activity"/>
    <property type="evidence" value="ECO:0007669"/>
    <property type="project" value="InterPro"/>
</dbReference>
<dbReference type="Proteomes" id="UP000799772">
    <property type="component" value="Unassembled WGS sequence"/>
</dbReference>
<protein>
    <recommendedName>
        <fullName evidence="2">tRNA wybutosine-synthesizing protein 2</fullName>
        <shortName evidence="2">tRNA-yW-synthesizing protein 2</shortName>
    </recommendedName>
    <alternativeName>
        <fullName evidence="2">tRNA(Phe) (4-demethylwyosine(37)-C(7)) aminocarboxypropyltransferase</fullName>
    </alternativeName>
</protein>
<dbReference type="GO" id="GO:0030488">
    <property type="term" value="P:tRNA methylation"/>
    <property type="evidence" value="ECO:0007669"/>
    <property type="project" value="TreeGrafter"/>
</dbReference>